<accession>A0A7S3N2S7</accession>
<evidence type="ECO:0000313" key="1">
    <source>
        <dbReference type="EMBL" id="CAE0333905.1"/>
    </source>
</evidence>
<gene>
    <name evidence="1" type="ORF">SINC0208_LOCUS14543</name>
</gene>
<organism evidence="1">
    <name type="scientific">Strombidium inclinatum</name>
    <dbReference type="NCBI Taxonomy" id="197538"/>
    <lineage>
        <taxon>Eukaryota</taxon>
        <taxon>Sar</taxon>
        <taxon>Alveolata</taxon>
        <taxon>Ciliophora</taxon>
        <taxon>Intramacronucleata</taxon>
        <taxon>Spirotrichea</taxon>
        <taxon>Oligotrichia</taxon>
        <taxon>Strombidiidae</taxon>
        <taxon>Strombidium</taxon>
    </lineage>
</organism>
<proteinExistence type="predicted"/>
<name>A0A7S3N2S7_9SPIT</name>
<dbReference type="EMBL" id="HBIH01036391">
    <property type="protein sequence ID" value="CAE0333905.1"/>
    <property type="molecule type" value="Transcribed_RNA"/>
</dbReference>
<sequence>MGSWAQQNPQGLVFAASFDCWRNSACVASSSGFFGLTHETVDWKSYCYSASDAFSYFHQRTEISTCGSFQISKMMTSSATSVVTCPSLGGANSPKKSYYAFSFFF</sequence>
<dbReference type="AlphaFoldDB" id="A0A7S3N2S7"/>
<reference evidence="1" key="1">
    <citation type="submission" date="2021-01" db="EMBL/GenBank/DDBJ databases">
        <authorList>
            <person name="Corre E."/>
            <person name="Pelletier E."/>
            <person name="Niang G."/>
            <person name="Scheremetjew M."/>
            <person name="Finn R."/>
            <person name="Kale V."/>
            <person name="Holt S."/>
            <person name="Cochrane G."/>
            <person name="Meng A."/>
            <person name="Brown T."/>
            <person name="Cohen L."/>
        </authorList>
    </citation>
    <scope>NUCLEOTIDE SEQUENCE</scope>
    <source>
        <strain evidence="1">S3</strain>
    </source>
</reference>
<protein>
    <submittedName>
        <fullName evidence="1">Uncharacterized protein</fullName>
    </submittedName>
</protein>